<gene>
    <name evidence="1" type="ORF">RIF29_23204</name>
</gene>
<evidence type="ECO:0000313" key="1">
    <source>
        <dbReference type="EMBL" id="KAK7270213.1"/>
    </source>
</evidence>
<name>A0AAN9FE93_CROPI</name>
<dbReference type="AlphaFoldDB" id="A0AAN9FE93"/>
<sequence>MMVGRVVQWDKMMPVNFLNMTYNKHRGQHYIMGFTVLDVRICCYYFQFSPKQKHEREKGKKEKKRS</sequence>
<keyword evidence="2" id="KW-1185">Reference proteome</keyword>
<dbReference type="EMBL" id="JAYWIO010000004">
    <property type="protein sequence ID" value="KAK7270213.1"/>
    <property type="molecule type" value="Genomic_DNA"/>
</dbReference>
<dbReference type="Proteomes" id="UP001372338">
    <property type="component" value="Unassembled WGS sequence"/>
</dbReference>
<organism evidence="1 2">
    <name type="scientific">Crotalaria pallida</name>
    <name type="common">Smooth rattlebox</name>
    <name type="synonym">Crotalaria striata</name>
    <dbReference type="NCBI Taxonomy" id="3830"/>
    <lineage>
        <taxon>Eukaryota</taxon>
        <taxon>Viridiplantae</taxon>
        <taxon>Streptophyta</taxon>
        <taxon>Embryophyta</taxon>
        <taxon>Tracheophyta</taxon>
        <taxon>Spermatophyta</taxon>
        <taxon>Magnoliopsida</taxon>
        <taxon>eudicotyledons</taxon>
        <taxon>Gunneridae</taxon>
        <taxon>Pentapetalae</taxon>
        <taxon>rosids</taxon>
        <taxon>fabids</taxon>
        <taxon>Fabales</taxon>
        <taxon>Fabaceae</taxon>
        <taxon>Papilionoideae</taxon>
        <taxon>50 kb inversion clade</taxon>
        <taxon>genistoids sensu lato</taxon>
        <taxon>core genistoids</taxon>
        <taxon>Crotalarieae</taxon>
        <taxon>Crotalaria</taxon>
    </lineage>
</organism>
<evidence type="ECO:0000313" key="2">
    <source>
        <dbReference type="Proteomes" id="UP001372338"/>
    </source>
</evidence>
<comment type="caution">
    <text evidence="1">The sequence shown here is derived from an EMBL/GenBank/DDBJ whole genome shotgun (WGS) entry which is preliminary data.</text>
</comment>
<proteinExistence type="predicted"/>
<accession>A0AAN9FE93</accession>
<protein>
    <submittedName>
        <fullName evidence="1">Uncharacterized protein</fullName>
    </submittedName>
</protein>
<reference evidence="1 2" key="1">
    <citation type="submission" date="2024-01" db="EMBL/GenBank/DDBJ databases">
        <title>The genomes of 5 underutilized Papilionoideae crops provide insights into root nodulation and disease resistanc.</title>
        <authorList>
            <person name="Yuan L."/>
        </authorList>
    </citation>
    <scope>NUCLEOTIDE SEQUENCE [LARGE SCALE GENOMIC DNA]</scope>
    <source>
        <strain evidence="1">ZHUSHIDOU_FW_LH</strain>
        <tissue evidence="1">Leaf</tissue>
    </source>
</reference>